<feature type="transmembrane region" description="Helical" evidence="2">
    <location>
        <begin position="114"/>
        <end position="137"/>
    </location>
</feature>
<keyword evidence="2" id="KW-0472">Membrane</keyword>
<reference evidence="3" key="1">
    <citation type="submission" date="2022-08" db="EMBL/GenBank/DDBJ databases">
        <title>Draft genome sequencing of Roseisolibacter agri AW1220.</title>
        <authorList>
            <person name="Tobiishi Y."/>
            <person name="Tonouchi A."/>
        </authorList>
    </citation>
    <scope>NUCLEOTIDE SEQUENCE</scope>
    <source>
        <strain evidence="3">AW1220</strain>
    </source>
</reference>
<organism evidence="3 4">
    <name type="scientific">Roseisolibacter agri</name>
    <dbReference type="NCBI Taxonomy" id="2014610"/>
    <lineage>
        <taxon>Bacteria</taxon>
        <taxon>Pseudomonadati</taxon>
        <taxon>Gemmatimonadota</taxon>
        <taxon>Gemmatimonadia</taxon>
        <taxon>Gemmatimonadales</taxon>
        <taxon>Gemmatimonadaceae</taxon>
        <taxon>Roseisolibacter</taxon>
    </lineage>
</organism>
<name>A0AA37V209_9BACT</name>
<evidence type="ECO:0000256" key="1">
    <source>
        <dbReference type="SAM" id="MobiDB-lite"/>
    </source>
</evidence>
<dbReference type="EMBL" id="BRXS01000005">
    <property type="protein sequence ID" value="GLC27085.1"/>
    <property type="molecule type" value="Genomic_DNA"/>
</dbReference>
<evidence type="ECO:0000313" key="4">
    <source>
        <dbReference type="Proteomes" id="UP001161325"/>
    </source>
</evidence>
<comment type="caution">
    <text evidence="3">The sequence shown here is derived from an EMBL/GenBank/DDBJ whole genome shotgun (WGS) entry which is preliminary data.</text>
</comment>
<gene>
    <name evidence="3" type="ORF">rosag_35980</name>
</gene>
<keyword evidence="2" id="KW-1133">Transmembrane helix</keyword>
<feature type="region of interest" description="Disordered" evidence="1">
    <location>
        <begin position="1"/>
        <end position="36"/>
    </location>
</feature>
<keyword evidence="4" id="KW-1185">Reference proteome</keyword>
<dbReference type="AlphaFoldDB" id="A0AA37V209"/>
<sequence length="138" mass="14740">MVDNLNPDGGRGRARSPEPSSNNHGESLADREVALTGDGHPALVVQQWLDGETSEATARRTSGREVELWSRITEETERRRRMMTPAPVMERLMAAIPASAPAAPLPWYQRPAPFSTALAVAGGAALLAAGTALGMLLR</sequence>
<dbReference type="RefSeq" id="WP_284351531.1">
    <property type="nucleotide sequence ID" value="NZ_BRXS01000005.1"/>
</dbReference>
<evidence type="ECO:0000313" key="3">
    <source>
        <dbReference type="EMBL" id="GLC27085.1"/>
    </source>
</evidence>
<protein>
    <submittedName>
        <fullName evidence="3">Uncharacterized protein</fullName>
    </submittedName>
</protein>
<proteinExistence type="predicted"/>
<dbReference type="Proteomes" id="UP001161325">
    <property type="component" value="Unassembled WGS sequence"/>
</dbReference>
<evidence type="ECO:0000256" key="2">
    <source>
        <dbReference type="SAM" id="Phobius"/>
    </source>
</evidence>
<keyword evidence="2" id="KW-0812">Transmembrane</keyword>
<accession>A0AA37V209</accession>